<sequence length="171" mass="18567">MATIMLNGEPIGVGGRFPQVGDTAHSFMLVDNNLGDVSLSKFSGKRKIIAVVPSVDAEIGLKIARRLEAIADNFANTKMILVSVDTPYAQARVTAVEGFRKLLMLSTLRGRDFHKDYGVMITDVPLSGMMATALIAMDEADTVQYSELVQDVNSEPNYEKMADAMLPPEEG</sequence>
<dbReference type="SUPFAM" id="SSF52833">
    <property type="entry name" value="Thioredoxin-like"/>
    <property type="match status" value="1"/>
</dbReference>
<proteinExistence type="predicted"/>
<dbReference type="PANTHER" id="PTHR43110:SF1">
    <property type="entry name" value="THIOL PEROXIDASE"/>
    <property type="match status" value="1"/>
</dbReference>
<dbReference type="InterPro" id="IPR050455">
    <property type="entry name" value="Tpx_Peroxidase_subfamily"/>
</dbReference>
<dbReference type="InterPro" id="IPR036249">
    <property type="entry name" value="Thioredoxin-like_sf"/>
</dbReference>
<keyword evidence="4" id="KW-0575">Peroxidase</keyword>
<evidence type="ECO:0000256" key="1">
    <source>
        <dbReference type="ARBA" id="ARBA00023157"/>
    </source>
</evidence>
<evidence type="ECO:0000256" key="2">
    <source>
        <dbReference type="ARBA" id="ARBA00023284"/>
    </source>
</evidence>
<dbReference type="Pfam" id="PF08534">
    <property type="entry name" value="Redoxin"/>
    <property type="match status" value="1"/>
</dbReference>
<organism evidence="4 5">
    <name type="scientific">Parachitinimonas caeni</name>
    <dbReference type="NCBI Taxonomy" id="3031301"/>
    <lineage>
        <taxon>Bacteria</taxon>
        <taxon>Pseudomonadati</taxon>
        <taxon>Pseudomonadota</taxon>
        <taxon>Betaproteobacteria</taxon>
        <taxon>Neisseriales</taxon>
        <taxon>Chitinibacteraceae</taxon>
        <taxon>Parachitinimonas</taxon>
    </lineage>
</organism>
<keyword evidence="5" id="KW-1185">Reference proteome</keyword>
<evidence type="ECO:0000313" key="5">
    <source>
        <dbReference type="Proteomes" id="UP001172778"/>
    </source>
</evidence>
<gene>
    <name evidence="4" type="primary">tpx</name>
    <name evidence="4" type="ORF">PZA18_08160</name>
</gene>
<dbReference type="GO" id="GO:0004601">
    <property type="term" value="F:peroxidase activity"/>
    <property type="evidence" value="ECO:0007669"/>
    <property type="project" value="UniProtKB-KW"/>
</dbReference>
<dbReference type="Proteomes" id="UP001172778">
    <property type="component" value="Unassembled WGS sequence"/>
</dbReference>
<dbReference type="InterPro" id="IPR013740">
    <property type="entry name" value="Redoxin"/>
</dbReference>
<dbReference type="NCBIfam" id="NF001808">
    <property type="entry name" value="PRK00522.1"/>
    <property type="match status" value="1"/>
</dbReference>
<evidence type="ECO:0000259" key="3">
    <source>
        <dbReference type="Pfam" id="PF08534"/>
    </source>
</evidence>
<evidence type="ECO:0000313" key="4">
    <source>
        <dbReference type="EMBL" id="MDK2124017.1"/>
    </source>
</evidence>
<protein>
    <submittedName>
        <fullName evidence="4">Thiol peroxidase</fullName>
        <ecNumber evidence="4">1.11.1.-</ecNumber>
    </submittedName>
</protein>
<keyword evidence="1" id="KW-1015">Disulfide bond</keyword>
<reference evidence="4" key="1">
    <citation type="submission" date="2023-03" db="EMBL/GenBank/DDBJ databases">
        <title>Chitinimonas shenzhenensis gen. nov., sp. nov., a novel member of family Burkholderiaceae isolated from activated sludge collected in Shen Zhen, China.</title>
        <authorList>
            <person name="Wang X."/>
        </authorList>
    </citation>
    <scope>NUCLEOTIDE SEQUENCE</scope>
    <source>
        <strain evidence="4">DQS-5</strain>
    </source>
</reference>
<comment type="caution">
    <text evidence="4">The sequence shown here is derived from an EMBL/GenBank/DDBJ whole genome shotgun (WGS) entry which is preliminary data.</text>
</comment>
<dbReference type="EC" id="1.11.1.-" evidence="4"/>
<keyword evidence="4" id="KW-0560">Oxidoreductase</keyword>
<name>A0ABT7DZD3_9NEIS</name>
<dbReference type="Gene3D" id="3.40.30.10">
    <property type="entry name" value="Glutaredoxin"/>
    <property type="match status" value="1"/>
</dbReference>
<dbReference type="RefSeq" id="WP_284100322.1">
    <property type="nucleotide sequence ID" value="NZ_JARRAF010000007.1"/>
</dbReference>
<dbReference type="EMBL" id="JARRAF010000007">
    <property type="protein sequence ID" value="MDK2124017.1"/>
    <property type="molecule type" value="Genomic_DNA"/>
</dbReference>
<keyword evidence="2" id="KW-0676">Redox-active center</keyword>
<dbReference type="PANTHER" id="PTHR43110">
    <property type="entry name" value="THIOL PEROXIDASE"/>
    <property type="match status" value="1"/>
</dbReference>
<accession>A0ABT7DZD3</accession>
<feature type="domain" description="Redoxin" evidence="3">
    <location>
        <begin position="19"/>
        <end position="160"/>
    </location>
</feature>